<keyword evidence="1" id="KW-1133">Transmembrane helix</keyword>
<feature type="transmembrane region" description="Helical" evidence="1">
    <location>
        <begin position="6"/>
        <end position="27"/>
    </location>
</feature>
<comment type="caution">
    <text evidence="2">The sequence shown here is derived from an EMBL/GenBank/DDBJ whole genome shotgun (WGS) entry which is preliminary data.</text>
</comment>
<dbReference type="EMBL" id="PZKG01000112">
    <property type="protein sequence ID" value="PTE20361.1"/>
    <property type="molecule type" value="Genomic_DNA"/>
</dbReference>
<evidence type="ECO:0000256" key="1">
    <source>
        <dbReference type="SAM" id="Phobius"/>
    </source>
</evidence>
<sequence>MPPSPIFVGINLHLAIITPLIVGLNRLQMTQIANRIEANSYTAVLLTIFITGCALTLFSRGGFIGSQALPRQSIVTWSVVMLVASLASIIWALFAGQSGFLAVGLPIVGLFALRRAILKHAEGGVAQGKR</sequence>
<accession>A0A2T4JR02</accession>
<reference evidence="2 3" key="1">
    <citation type="submission" date="2018-03" db="EMBL/GenBank/DDBJ databases">
        <title>Cereibacter changlensis.</title>
        <authorList>
            <person name="Meyer T.E."/>
            <person name="Miller S."/>
            <person name="Lodha T."/>
            <person name="Gandham S."/>
            <person name="Chintalapati S."/>
            <person name="Chintalapati V.R."/>
        </authorList>
    </citation>
    <scope>NUCLEOTIDE SEQUENCE [LARGE SCALE GENOMIC DNA]</scope>
    <source>
        <strain evidence="2 3">JA139</strain>
    </source>
</reference>
<proteinExistence type="predicted"/>
<feature type="transmembrane region" description="Helical" evidence="1">
    <location>
        <begin position="39"/>
        <end position="59"/>
    </location>
</feature>
<keyword evidence="1" id="KW-0472">Membrane</keyword>
<feature type="transmembrane region" description="Helical" evidence="1">
    <location>
        <begin position="79"/>
        <end position="112"/>
    </location>
</feature>
<evidence type="ECO:0000313" key="3">
    <source>
        <dbReference type="Proteomes" id="UP000241010"/>
    </source>
</evidence>
<organism evidence="2 3">
    <name type="scientific">Cereibacter changlensis JA139</name>
    <dbReference type="NCBI Taxonomy" id="1188249"/>
    <lineage>
        <taxon>Bacteria</taxon>
        <taxon>Pseudomonadati</taxon>
        <taxon>Pseudomonadota</taxon>
        <taxon>Alphaproteobacteria</taxon>
        <taxon>Rhodobacterales</taxon>
        <taxon>Paracoccaceae</taxon>
        <taxon>Cereibacter</taxon>
    </lineage>
</organism>
<dbReference type="Proteomes" id="UP000241010">
    <property type="component" value="Unassembled WGS sequence"/>
</dbReference>
<keyword evidence="3" id="KW-1185">Reference proteome</keyword>
<keyword evidence="1" id="KW-0812">Transmembrane</keyword>
<gene>
    <name evidence="2" type="ORF">C5F48_17965</name>
</gene>
<evidence type="ECO:0000313" key="2">
    <source>
        <dbReference type="EMBL" id="PTE20361.1"/>
    </source>
</evidence>
<dbReference type="RefSeq" id="WP_107665227.1">
    <property type="nucleotide sequence ID" value="NZ_PZKG01000112.1"/>
</dbReference>
<dbReference type="AlphaFoldDB" id="A0A2T4JR02"/>
<name>A0A2T4JR02_9RHOB</name>
<protein>
    <submittedName>
        <fullName evidence="2">Uncharacterized protein</fullName>
    </submittedName>
</protein>